<evidence type="ECO:0000313" key="1">
    <source>
        <dbReference type="EMBL" id="TPX30039.1"/>
    </source>
</evidence>
<gene>
    <name evidence="2" type="ORF">SeLEV6574_g08203</name>
    <name evidence="1" type="ORF">SeMB42_g07998</name>
</gene>
<dbReference type="Proteomes" id="UP000320475">
    <property type="component" value="Unassembled WGS sequence"/>
</dbReference>
<sequence>MCWFLDAKSMVSAAVRLNVMGTHQGQPILMDVQPHVSNNLVKRFPNIPCLDQRSMVNLAPTIEHLEIGKRHAMSRTVPSDERYRNVMESVFVLRGVVEMSGVR</sequence>
<evidence type="ECO:0000313" key="2">
    <source>
        <dbReference type="EMBL" id="TPX35190.1"/>
    </source>
</evidence>
<dbReference type="VEuPathDB" id="FungiDB:SeMB42_g07998"/>
<proteinExistence type="predicted"/>
<keyword evidence="3" id="KW-1185">Reference proteome</keyword>
<comment type="caution">
    <text evidence="2">The sequence shown here is derived from an EMBL/GenBank/DDBJ whole genome shotgun (WGS) entry which is preliminary data.</text>
</comment>
<organism evidence="2 4">
    <name type="scientific">Synchytrium endobioticum</name>
    <dbReference type="NCBI Taxonomy" id="286115"/>
    <lineage>
        <taxon>Eukaryota</taxon>
        <taxon>Fungi</taxon>
        <taxon>Fungi incertae sedis</taxon>
        <taxon>Chytridiomycota</taxon>
        <taxon>Chytridiomycota incertae sedis</taxon>
        <taxon>Chytridiomycetes</taxon>
        <taxon>Synchytriales</taxon>
        <taxon>Synchytriaceae</taxon>
        <taxon>Synchytrium</taxon>
    </lineage>
</organism>
<reference evidence="3 4" key="1">
    <citation type="journal article" date="2019" name="Sci. Rep.">
        <title>Comparative genomics of chytrid fungi reveal insights into the obligate biotrophic and pathogenic lifestyle of Synchytrium endobioticum.</title>
        <authorList>
            <person name="van de Vossenberg B.T.L.H."/>
            <person name="Warris S."/>
            <person name="Nguyen H.D.T."/>
            <person name="van Gent-Pelzer M.P.E."/>
            <person name="Joly D.L."/>
            <person name="van de Geest H.C."/>
            <person name="Bonants P.J.M."/>
            <person name="Smith D.S."/>
            <person name="Levesque C.A."/>
            <person name="van der Lee T.A.J."/>
        </authorList>
    </citation>
    <scope>NUCLEOTIDE SEQUENCE [LARGE SCALE GENOMIC DNA]</scope>
    <source>
        <strain evidence="2 4">LEV6574</strain>
        <strain evidence="1 3">MB42</strain>
    </source>
</reference>
<dbReference type="Gene3D" id="1.10.4190.10">
    <property type="entry name" value="Urease accessory protein UreF"/>
    <property type="match status" value="1"/>
</dbReference>
<dbReference type="EMBL" id="QEAN01000739">
    <property type="protein sequence ID" value="TPX30039.1"/>
    <property type="molecule type" value="Genomic_DNA"/>
</dbReference>
<dbReference type="Proteomes" id="UP000317494">
    <property type="component" value="Unassembled WGS sequence"/>
</dbReference>
<evidence type="ECO:0000313" key="3">
    <source>
        <dbReference type="Proteomes" id="UP000317494"/>
    </source>
</evidence>
<name>A0A507C0Y8_9FUNG</name>
<dbReference type="EMBL" id="QEAM01000776">
    <property type="protein sequence ID" value="TPX35190.1"/>
    <property type="molecule type" value="Genomic_DNA"/>
</dbReference>
<protein>
    <submittedName>
        <fullName evidence="2">Uncharacterized protein</fullName>
    </submittedName>
</protein>
<dbReference type="AlphaFoldDB" id="A0A507C0Y8"/>
<dbReference type="InterPro" id="IPR038277">
    <property type="entry name" value="UreF_sf"/>
</dbReference>
<dbReference type="OrthoDB" id="2550922at2759"/>
<evidence type="ECO:0000313" key="4">
    <source>
        <dbReference type="Proteomes" id="UP000320475"/>
    </source>
</evidence>
<accession>A0A507C0Y8</accession>